<keyword evidence="5 6" id="KW-0472">Membrane</keyword>
<feature type="transmembrane region" description="Helical" evidence="6">
    <location>
        <begin position="67"/>
        <end position="84"/>
    </location>
</feature>
<feature type="transmembrane region" description="Helical" evidence="6">
    <location>
        <begin position="12"/>
        <end position="33"/>
    </location>
</feature>
<evidence type="ECO:0000256" key="4">
    <source>
        <dbReference type="ARBA" id="ARBA00022989"/>
    </source>
</evidence>
<proteinExistence type="predicted"/>
<dbReference type="PANTHER" id="PTHR33529:SF2">
    <property type="entry name" value="LIPOPOLYSACCHARIDE EXPORT SYSTEM PERMEASE PROTEIN LPTG"/>
    <property type="match status" value="1"/>
</dbReference>
<dbReference type="GO" id="GO:0015920">
    <property type="term" value="P:lipopolysaccharide transport"/>
    <property type="evidence" value="ECO:0007669"/>
    <property type="project" value="TreeGrafter"/>
</dbReference>
<dbReference type="RefSeq" id="WP_119335340.1">
    <property type="nucleotide sequence ID" value="NZ_AP018558.1"/>
</dbReference>
<dbReference type="Proteomes" id="UP000262004">
    <property type="component" value="Chromosome"/>
</dbReference>
<dbReference type="AlphaFoldDB" id="A0A2Z6DZ39"/>
<dbReference type="KEGG" id="htl:HPTL_1356"/>
<dbReference type="InterPro" id="IPR005495">
    <property type="entry name" value="LptG/LptF_permease"/>
</dbReference>
<dbReference type="NCBIfam" id="TIGR04408">
    <property type="entry name" value="LptG_lptG"/>
    <property type="match status" value="1"/>
</dbReference>
<evidence type="ECO:0000313" key="7">
    <source>
        <dbReference type="EMBL" id="BBD77620.1"/>
    </source>
</evidence>
<keyword evidence="8" id="KW-1185">Reference proteome</keyword>
<feature type="transmembrane region" description="Helical" evidence="6">
    <location>
        <begin position="332"/>
        <end position="358"/>
    </location>
</feature>
<evidence type="ECO:0000256" key="1">
    <source>
        <dbReference type="ARBA" id="ARBA00004651"/>
    </source>
</evidence>
<dbReference type="Pfam" id="PF03739">
    <property type="entry name" value="LptF_LptG"/>
    <property type="match status" value="1"/>
</dbReference>
<comment type="subcellular location">
    <subcellularLocation>
        <location evidence="1">Cell membrane</location>
        <topology evidence="1">Multi-pass membrane protein</topology>
    </subcellularLocation>
</comment>
<keyword evidence="3 6" id="KW-0812">Transmembrane</keyword>
<evidence type="ECO:0000313" key="8">
    <source>
        <dbReference type="Proteomes" id="UP000262004"/>
    </source>
</evidence>
<dbReference type="EMBL" id="AP018558">
    <property type="protein sequence ID" value="BBD77620.1"/>
    <property type="molecule type" value="Genomic_DNA"/>
</dbReference>
<feature type="transmembrane region" description="Helical" evidence="6">
    <location>
        <begin position="105"/>
        <end position="125"/>
    </location>
</feature>
<dbReference type="GO" id="GO:0055085">
    <property type="term" value="P:transmembrane transport"/>
    <property type="evidence" value="ECO:0007669"/>
    <property type="project" value="InterPro"/>
</dbReference>
<keyword evidence="4 6" id="KW-1133">Transmembrane helix</keyword>
<sequence length="363" mass="41212">MMCNHLVSRWLVGNILRGTLLVGAVFGGLLLFFDFLDALDRLGQPGWTVFRVLGYALLLQPGRWVEMAPVALLVGTLVALAQLARHSELAVLRTVGLSPYRLWRLVAIAALAVAAATMALAEWVVPVTERLARQWDEGIGVDAAQRSPRRGLWVRDGDRFVHIGAVRDAQTIGDVWWYRLEPGDKPRLQAIDHAPEGIYDAAQEGWYFPEVERRTFQDDAVRQETLRDHFWRSELTPETLAVLWVEPQRMRLDVLYRYIQFLQKNGGESKPFEAAFWRKVLLPLLLVVMATLAVPFVMGHSRTVQLGWRVFAGTMLGVAFFLLTQLSDRIVAVWGVSPFVSALLPLLFFAFLAIALWWRIEQR</sequence>
<evidence type="ECO:0000256" key="3">
    <source>
        <dbReference type="ARBA" id="ARBA00022692"/>
    </source>
</evidence>
<reference evidence="7 8" key="1">
    <citation type="submission" date="2018-04" db="EMBL/GenBank/DDBJ databases">
        <title>Complete genome sequence of Hydrogenophilus thermoluteolus TH-1.</title>
        <authorList>
            <person name="Arai H."/>
        </authorList>
    </citation>
    <scope>NUCLEOTIDE SEQUENCE [LARGE SCALE GENOMIC DNA]</scope>
    <source>
        <strain evidence="7 8">TH-1</strain>
    </source>
</reference>
<organism evidence="7 8">
    <name type="scientific">Hydrogenophilus thermoluteolus</name>
    <name type="common">Pseudomonas hydrogenothermophila</name>
    <dbReference type="NCBI Taxonomy" id="297"/>
    <lineage>
        <taxon>Bacteria</taxon>
        <taxon>Pseudomonadati</taxon>
        <taxon>Pseudomonadota</taxon>
        <taxon>Hydrogenophilia</taxon>
        <taxon>Hydrogenophilales</taxon>
        <taxon>Hydrogenophilaceae</taxon>
        <taxon>Hydrogenophilus</taxon>
    </lineage>
</organism>
<protein>
    <submittedName>
        <fullName evidence="7">LPS export ABC transporter permease LptG</fullName>
    </submittedName>
</protein>
<evidence type="ECO:0000256" key="2">
    <source>
        <dbReference type="ARBA" id="ARBA00022475"/>
    </source>
</evidence>
<feature type="transmembrane region" description="Helical" evidence="6">
    <location>
        <begin position="306"/>
        <end position="326"/>
    </location>
</feature>
<evidence type="ECO:0000256" key="6">
    <source>
        <dbReference type="SAM" id="Phobius"/>
    </source>
</evidence>
<dbReference type="OrthoDB" id="9776227at2"/>
<feature type="transmembrane region" description="Helical" evidence="6">
    <location>
        <begin position="280"/>
        <end position="299"/>
    </location>
</feature>
<gene>
    <name evidence="7" type="primary">lptG</name>
    <name evidence="7" type="ORF">HPTL_1356</name>
</gene>
<dbReference type="PANTHER" id="PTHR33529">
    <property type="entry name" value="SLR0882 PROTEIN-RELATED"/>
    <property type="match status" value="1"/>
</dbReference>
<dbReference type="GO" id="GO:0043190">
    <property type="term" value="C:ATP-binding cassette (ABC) transporter complex"/>
    <property type="evidence" value="ECO:0007669"/>
    <property type="project" value="InterPro"/>
</dbReference>
<name>A0A2Z6DZ39_HYDTE</name>
<evidence type="ECO:0000256" key="5">
    <source>
        <dbReference type="ARBA" id="ARBA00023136"/>
    </source>
</evidence>
<dbReference type="InterPro" id="IPR030923">
    <property type="entry name" value="LptG"/>
</dbReference>
<keyword evidence="2" id="KW-1003">Cell membrane</keyword>
<accession>A0A2Z6DZ39</accession>